<sequence length="89" mass="10251">MTGRKKYQKKDMVFRMGKWKIIVNKAGLFNNLISFFSAATYFIGSILFSQKEWRLYGSFAFIIGSVLLLFAASVRIVHHLKIKRAESSV</sequence>
<accession>A0A2N0Z3E8</accession>
<feature type="domain" description="YrhK" evidence="2">
    <location>
        <begin position="29"/>
        <end position="80"/>
    </location>
</feature>
<organism evidence="3 4">
    <name type="scientific">Niallia nealsonii</name>
    <dbReference type="NCBI Taxonomy" id="115979"/>
    <lineage>
        <taxon>Bacteria</taxon>
        <taxon>Bacillati</taxon>
        <taxon>Bacillota</taxon>
        <taxon>Bacilli</taxon>
        <taxon>Bacillales</taxon>
        <taxon>Bacillaceae</taxon>
        <taxon>Niallia</taxon>
    </lineage>
</organism>
<keyword evidence="1" id="KW-0472">Membrane</keyword>
<dbReference type="RefSeq" id="WP_101176710.1">
    <property type="nucleotide sequence ID" value="NZ_PISE01000016.1"/>
</dbReference>
<keyword evidence="1" id="KW-0812">Transmembrane</keyword>
<evidence type="ECO:0000313" key="3">
    <source>
        <dbReference type="EMBL" id="PKG24047.1"/>
    </source>
</evidence>
<dbReference type="AlphaFoldDB" id="A0A2N0Z3E8"/>
<keyword evidence="4" id="KW-1185">Reference proteome</keyword>
<proteinExistence type="predicted"/>
<protein>
    <recommendedName>
        <fullName evidence="2">YrhK domain-containing protein</fullName>
    </recommendedName>
</protein>
<evidence type="ECO:0000256" key="1">
    <source>
        <dbReference type="SAM" id="Phobius"/>
    </source>
</evidence>
<name>A0A2N0Z3E8_9BACI</name>
<feature type="transmembrane region" description="Helical" evidence="1">
    <location>
        <begin position="21"/>
        <end position="43"/>
    </location>
</feature>
<dbReference type="OrthoDB" id="2135402at2"/>
<dbReference type="InterPro" id="IPR025424">
    <property type="entry name" value="YrhK_domain"/>
</dbReference>
<reference evidence="3 4" key="1">
    <citation type="journal article" date="2003" name="Int. J. Syst. Evol. Microbiol.">
        <title>Bacillus nealsonii sp. nov., isolated from a spacecraft-assembly facility, whose spores are gamma-radiation resistant.</title>
        <authorList>
            <person name="Venkateswaran K."/>
            <person name="Kempf M."/>
            <person name="Chen F."/>
            <person name="Satomi M."/>
            <person name="Nicholson W."/>
            <person name="Kern R."/>
        </authorList>
    </citation>
    <scope>NUCLEOTIDE SEQUENCE [LARGE SCALE GENOMIC DNA]</scope>
    <source>
        <strain evidence="3 4">FO-92</strain>
    </source>
</reference>
<comment type="caution">
    <text evidence="3">The sequence shown here is derived from an EMBL/GenBank/DDBJ whole genome shotgun (WGS) entry which is preliminary data.</text>
</comment>
<gene>
    <name evidence="3" type="ORF">CWS01_08220</name>
</gene>
<dbReference type="Proteomes" id="UP000233375">
    <property type="component" value="Unassembled WGS sequence"/>
</dbReference>
<evidence type="ECO:0000313" key="4">
    <source>
        <dbReference type="Proteomes" id="UP000233375"/>
    </source>
</evidence>
<dbReference type="Pfam" id="PF14145">
    <property type="entry name" value="YrhK"/>
    <property type="match status" value="1"/>
</dbReference>
<feature type="transmembrane region" description="Helical" evidence="1">
    <location>
        <begin position="55"/>
        <end position="77"/>
    </location>
</feature>
<dbReference type="EMBL" id="PISE01000016">
    <property type="protein sequence ID" value="PKG24047.1"/>
    <property type="molecule type" value="Genomic_DNA"/>
</dbReference>
<evidence type="ECO:0000259" key="2">
    <source>
        <dbReference type="Pfam" id="PF14145"/>
    </source>
</evidence>
<keyword evidence="1" id="KW-1133">Transmembrane helix</keyword>